<dbReference type="InterPro" id="IPR007341">
    <property type="entry name" value="Transgly_assoc"/>
</dbReference>
<evidence type="ECO:0000256" key="5">
    <source>
        <dbReference type="ARBA" id="ARBA00022989"/>
    </source>
</evidence>
<sequence length="84" mass="8646">MIWSIIVAIFVGAIIGVLARIVLPGKQQVSMLLTVVLGAVGAFAGSAIVSAVADKEGFNIWALLVGIVVAAALIVGYERIALKK</sequence>
<keyword evidence="6 7" id="KW-0472">Membrane</keyword>
<accession>A0A927PND1</accession>
<keyword evidence="9" id="KW-1185">Reference proteome</keyword>
<evidence type="ECO:0000256" key="7">
    <source>
        <dbReference type="SAM" id="Phobius"/>
    </source>
</evidence>
<dbReference type="AlphaFoldDB" id="A0A927PND1"/>
<dbReference type="EMBL" id="JACYWE010000009">
    <property type="protein sequence ID" value="MBD8507591.1"/>
    <property type="molecule type" value="Genomic_DNA"/>
</dbReference>
<gene>
    <name evidence="8" type="ORF">HT102_13975</name>
</gene>
<comment type="subcellular location">
    <subcellularLocation>
        <location evidence="1">Cell membrane</location>
        <topology evidence="1">Multi-pass membrane protein</topology>
    </subcellularLocation>
</comment>
<comment type="similarity">
    <text evidence="2">Belongs to the UPF0410 family.</text>
</comment>
<comment type="caution">
    <text evidence="8">The sequence shown here is derived from an EMBL/GenBank/DDBJ whole genome shotgun (WGS) entry which is preliminary data.</text>
</comment>
<feature type="transmembrane region" description="Helical" evidence="7">
    <location>
        <begin position="30"/>
        <end position="52"/>
    </location>
</feature>
<evidence type="ECO:0000256" key="4">
    <source>
        <dbReference type="ARBA" id="ARBA00022692"/>
    </source>
</evidence>
<dbReference type="GO" id="GO:0005886">
    <property type="term" value="C:plasma membrane"/>
    <property type="evidence" value="ECO:0007669"/>
    <property type="project" value="UniProtKB-SubCell"/>
</dbReference>
<evidence type="ECO:0000313" key="9">
    <source>
        <dbReference type="Proteomes" id="UP000642993"/>
    </source>
</evidence>
<keyword evidence="3" id="KW-1003">Cell membrane</keyword>
<evidence type="ECO:0000256" key="3">
    <source>
        <dbReference type="ARBA" id="ARBA00022475"/>
    </source>
</evidence>
<dbReference type="PANTHER" id="PTHR33884">
    <property type="entry name" value="UPF0410 PROTEIN YMGE"/>
    <property type="match status" value="1"/>
</dbReference>
<dbReference type="RefSeq" id="WP_192040056.1">
    <property type="nucleotide sequence ID" value="NZ_JACYWE010000009.1"/>
</dbReference>
<feature type="transmembrane region" description="Helical" evidence="7">
    <location>
        <begin position="58"/>
        <end position="77"/>
    </location>
</feature>
<feature type="transmembrane region" description="Helical" evidence="7">
    <location>
        <begin position="6"/>
        <end position="23"/>
    </location>
</feature>
<evidence type="ECO:0000256" key="6">
    <source>
        <dbReference type="ARBA" id="ARBA00023136"/>
    </source>
</evidence>
<evidence type="ECO:0000313" key="8">
    <source>
        <dbReference type="EMBL" id="MBD8507591.1"/>
    </source>
</evidence>
<protein>
    <submittedName>
        <fullName evidence="8">GlsB/YeaQ/YmgE family stress response membrane protein</fullName>
    </submittedName>
</protein>
<keyword evidence="5 7" id="KW-1133">Transmembrane helix</keyword>
<proteinExistence type="inferred from homology"/>
<name>A0A927PND1_9ACTN</name>
<dbReference type="PANTHER" id="PTHR33884:SF3">
    <property type="entry name" value="UPF0410 PROTEIN YMGE"/>
    <property type="match status" value="1"/>
</dbReference>
<organism evidence="8 9">
    <name type="scientific">Lolliginicoccus lacisalsi</name>
    <dbReference type="NCBI Taxonomy" id="2742202"/>
    <lineage>
        <taxon>Bacteria</taxon>
        <taxon>Bacillati</taxon>
        <taxon>Actinomycetota</taxon>
        <taxon>Actinomycetes</taxon>
        <taxon>Mycobacteriales</taxon>
        <taxon>Hoyosellaceae</taxon>
        <taxon>Lolliginicoccus</taxon>
    </lineage>
</organism>
<evidence type="ECO:0000256" key="1">
    <source>
        <dbReference type="ARBA" id="ARBA00004651"/>
    </source>
</evidence>
<dbReference type="Proteomes" id="UP000642993">
    <property type="component" value="Unassembled WGS sequence"/>
</dbReference>
<evidence type="ECO:0000256" key="2">
    <source>
        <dbReference type="ARBA" id="ARBA00011006"/>
    </source>
</evidence>
<keyword evidence="4 7" id="KW-0812">Transmembrane</keyword>
<reference evidence="8" key="1">
    <citation type="submission" date="2020-09" db="EMBL/GenBank/DDBJ databases">
        <title>Hoyosella lacisalsi sp. nov., a halotolerant actinobacterium isolated from soil of Lake Gudzhirganskoe.</title>
        <authorList>
            <person name="Yang Q."/>
            <person name="Guo P.Y."/>
            <person name="Liu S.W."/>
            <person name="Li F.N."/>
            <person name="Sun C.H."/>
        </authorList>
    </citation>
    <scope>NUCLEOTIDE SEQUENCE</scope>
    <source>
        <strain evidence="8">G463</strain>
    </source>
</reference>